<evidence type="ECO:0000313" key="1">
    <source>
        <dbReference type="EMBL" id="CDS11127.1"/>
    </source>
</evidence>
<reference evidence="1" key="1">
    <citation type="journal article" date="2014" name="Genome Announc.">
        <title>De novo whole-genome sequence and genome annotation of Lichtheimia ramosa.</title>
        <authorList>
            <person name="Linde J."/>
            <person name="Schwartze V."/>
            <person name="Binder U."/>
            <person name="Lass-Florl C."/>
            <person name="Voigt K."/>
            <person name="Horn F."/>
        </authorList>
    </citation>
    <scope>NUCLEOTIDE SEQUENCE</scope>
    <source>
        <strain evidence="1">JMRC FSU:6197</strain>
    </source>
</reference>
<proteinExistence type="predicted"/>
<name>A0A077WWD6_9FUNG</name>
<evidence type="ECO:0008006" key="2">
    <source>
        <dbReference type="Google" id="ProtNLM"/>
    </source>
</evidence>
<accession>A0A077WWD6</accession>
<dbReference type="OrthoDB" id="2288984at2759"/>
<protein>
    <recommendedName>
        <fullName evidence="2">Transposase domain-containing protein</fullName>
    </recommendedName>
</protein>
<sequence length="926" mass="106459">MLNIENDNVDMSYDDAMDVGDDSPTLILPPSFLDDLDEDNDVFGNREDDEYIGEEEDNTLGLPEDDGYLANEVLDQVPEDESTPQDGFYWFLLVFVFYFQMRFLSESAGILMLRFINAILDKISKPFRMPETILTLRKRVGADRIITEGITQYAVCPKCHKLFRLGDVRIFNMQQYCDHQEFPEDDPCDTALFKRSTGNRFIPKKIFVYRSIKDTIGLFLSRPGFIESIDHWKNRIVNGNGVLYDVYDGAMWRELKDSNGETFVDGDLSLMLTLNVDWFQPFDTGRVHSVGGIYLVINNLPRMARFKPENAILVGIIPGPKEPSNHQINHYLQPMVDELKMLYHGQHIRVTGAHNPLFVRAALLMVACDIPAARKVSGFTGINSLCACYKCERRFEARGDGGPQRDFSGFHDVHQWKLRSGVDNRQQAIRWRTCSSSRRRLELEQENGTRWSALHELSYFDAVRCTIVDPMHNLYSGTAKRCINTWKALEDDIRARKTLTTSTFEAMADKLTYFVLPPGYELPRGKVKSGCANFTSDEWRTWVLAVSPVLLKYNIVGVHWHMWLDFVEANRLLSKPSIHVNEVVEAHEALRQFCLKYEDAYGSAAVTPNMHLHMHLQDTIMDFGPIYAFWLFGFERFNGILKNININGRDGFELTYMKTFIQTYYASDYVGMMCSAFNQDQTLMNPVSSLLPSLVSPNDTMLDNDAEIFNLIEFLKYAEEEDCNKWCIGYEDLPPSLEMQRDRFVHMDPSHYSCLVEYYKLYYADVCSVANADDNMHFVSDAIWKTHTLCLLGQKYRSQESPRTFRGAHIQAYYCTGGPRSSEPTILRPGVVQYYFTHVIKLPVTDTSVTDPQPIEHTFAFVRWFDSIAIQPPTYTDAKMTIWKNAFLPIDKNCIVPIQRIYSPVAITKWLDDDIVAIPLPRKIAG</sequence>
<dbReference type="EMBL" id="LK023346">
    <property type="protein sequence ID" value="CDS11127.1"/>
    <property type="molecule type" value="Genomic_DNA"/>
</dbReference>
<dbReference type="PANTHER" id="PTHR46579">
    <property type="entry name" value="F5/8 TYPE C DOMAIN-CONTAINING PROTEIN-RELATED"/>
    <property type="match status" value="1"/>
</dbReference>
<gene>
    <name evidence="1" type="ORF">LRAMOSA03390</name>
</gene>
<dbReference type="InterPro" id="IPR004242">
    <property type="entry name" value="Transposase_21"/>
</dbReference>
<dbReference type="AlphaFoldDB" id="A0A077WWD6"/>
<dbReference type="Pfam" id="PF02992">
    <property type="entry name" value="Transposase_21"/>
    <property type="match status" value="1"/>
</dbReference>
<dbReference type="PANTHER" id="PTHR46579:SF2">
    <property type="entry name" value="C2H2-TYPE DOMAIN-CONTAINING PROTEIN"/>
    <property type="match status" value="1"/>
</dbReference>
<organism evidence="1">
    <name type="scientific">Lichtheimia ramosa</name>
    <dbReference type="NCBI Taxonomy" id="688394"/>
    <lineage>
        <taxon>Eukaryota</taxon>
        <taxon>Fungi</taxon>
        <taxon>Fungi incertae sedis</taxon>
        <taxon>Mucoromycota</taxon>
        <taxon>Mucoromycotina</taxon>
        <taxon>Mucoromycetes</taxon>
        <taxon>Mucorales</taxon>
        <taxon>Lichtheimiaceae</taxon>
        <taxon>Lichtheimia</taxon>
    </lineage>
</organism>